<reference evidence="17 18" key="3">
    <citation type="submission" date="2018-06" db="EMBL/GenBank/DDBJ databases">
        <authorList>
            <consortium name="GenomeTrakr: Next Generation Sequencing Network for Food Pathogen Tracability"/>
        </authorList>
    </citation>
    <scope>NUCLEOTIDE SEQUENCE [LARGE SCALE GENOMIC DNA]</scope>
    <source>
        <strain evidence="4 19">CFSAN008016</strain>
        <strain evidence="2 16">CFSAN060999</strain>
        <strain evidence="11 14">CFSAN085184</strain>
        <strain evidence="5 17">FDA00006304</strain>
        <strain evidence="3 18">FDA00009539</strain>
        <strain evidence="9">FDA00014181</strain>
        <strain evidence="10 15">FDA00014472</strain>
        <strain evidence="21">FDA1077646-S145-002</strain>
    </source>
</reference>
<reference evidence="12 23" key="1">
    <citation type="journal article" date="2018" name="Genome Biol.">
        <title>SKESA: strategic k-mer extension for scrupulous assemblies.</title>
        <authorList>
            <person name="Souvorov A."/>
            <person name="Agarwala R."/>
            <person name="Lipman D.J."/>
        </authorList>
    </citation>
    <scope>NUCLEOTIDE SEQUENCE [LARGE SCALE GENOMIC DNA]</scope>
    <source>
        <strain evidence="12 23">LiDS0115</strain>
    </source>
</reference>
<dbReference type="Proteomes" id="UP000378540">
    <property type="component" value="Unassembled WGS sequence"/>
</dbReference>
<evidence type="ECO:0000313" key="14">
    <source>
        <dbReference type="Proteomes" id="UP000335978"/>
    </source>
</evidence>
<name>A0A3D7WFB1_LISMN</name>
<organism evidence="6 20">
    <name type="scientific">Listeria monocytogenes</name>
    <dbReference type="NCBI Taxonomy" id="1639"/>
    <lineage>
        <taxon>Bacteria</taxon>
        <taxon>Bacillati</taxon>
        <taxon>Bacillota</taxon>
        <taxon>Bacilli</taxon>
        <taxon>Bacillales</taxon>
        <taxon>Listeriaceae</taxon>
        <taxon>Listeria</taxon>
    </lineage>
</organism>
<dbReference type="Proteomes" id="UP000352246">
    <property type="component" value="Unassembled WGS sequence"/>
</dbReference>
<dbReference type="Proteomes" id="UP000388699">
    <property type="component" value="Unassembled WGS sequence"/>
</dbReference>
<evidence type="ECO:0000313" key="21">
    <source>
        <dbReference type="Proteomes" id="UP000484022"/>
    </source>
</evidence>
<dbReference type="EMBL" id="AAMGHX010000001">
    <property type="protein sequence ID" value="EDH0839826.1"/>
    <property type="molecule type" value="Genomic_DNA"/>
</dbReference>
<evidence type="ECO:0000313" key="4">
    <source>
        <dbReference type="EMBL" id="EAE0769457.1"/>
    </source>
</evidence>
<proteinExistence type="predicted"/>
<accession>A0A3D7WFB1</accession>
<dbReference type="Proteomes" id="UP000332711">
    <property type="component" value="Unassembled WGS sequence"/>
</dbReference>
<dbReference type="EMBL" id="AAAJCR010000001">
    <property type="protein sequence ID" value="EAC5948067.1"/>
    <property type="molecule type" value="Genomic_DNA"/>
</dbReference>
<evidence type="ECO:0000313" key="19">
    <source>
        <dbReference type="Proteomes" id="UP000388699"/>
    </source>
</evidence>
<reference evidence="13 20" key="4">
    <citation type="submission" date="2019-03" db="EMBL/GenBank/DDBJ databases">
        <authorList>
            <person name="Ashton P.M."/>
            <person name="Dallman T."/>
            <person name="Nair S."/>
            <person name="De Pinna E."/>
            <person name="Peters T."/>
            <person name="Grant K."/>
        </authorList>
    </citation>
    <scope>NUCLEOTIDE SEQUENCE [LARGE SCALE GENOMIC DNA]</scope>
    <source>
        <strain evidence="6">RL15000271</strain>
        <strain evidence="7">RL15000440</strain>
    </source>
</reference>
<evidence type="ECO:0000313" key="18">
    <source>
        <dbReference type="Proteomes" id="UP000378540"/>
    </source>
</evidence>
<evidence type="ECO:0000313" key="23">
    <source>
        <dbReference type="Proteomes" id="UP000841561"/>
    </source>
</evidence>
<comment type="caution">
    <text evidence="6">The sequence shown here is derived from an EMBL/GenBank/DDBJ whole genome shotgun (WGS) entry which is preliminary data.</text>
</comment>
<evidence type="ECO:0000313" key="22">
    <source>
        <dbReference type="Proteomes" id="UP000535556"/>
    </source>
</evidence>
<reference evidence="8 22" key="5">
    <citation type="submission" date="2019-04" db="EMBL/GenBank/DDBJ databases">
        <authorList>
            <consortium name="GenomeTrakr network: Whole genome sequencing for foodborne pathogen traceback"/>
        </authorList>
    </citation>
    <scope>NUCLEOTIDE SEQUENCE [LARGE SCALE GENOMIC DNA]</scope>
    <source>
        <strain evidence="8 22">NRRL B-33244</strain>
    </source>
</reference>
<keyword evidence="1" id="KW-0812">Transmembrane</keyword>
<evidence type="ECO:0000313" key="13">
    <source>
        <dbReference type="Proteomes" id="UP000332711"/>
    </source>
</evidence>
<dbReference type="AlphaFoldDB" id="A0A3D7WFB1"/>
<evidence type="ECO:0000313" key="3">
    <source>
        <dbReference type="EMBL" id="EAC5948067.1"/>
    </source>
</evidence>
<dbReference type="Proteomes" id="UP000841561">
    <property type="component" value="Unassembled WGS sequence"/>
</dbReference>
<sequence>MSCIVRQIISFKGENFFIFDIGSECKGFIVIFQFNYTFVIHCTYIVKILKIKKIILFTFLLPKYHFQCYFALKCYFCI</sequence>
<dbReference type="Proteomes" id="UP000335978">
    <property type="component" value="Unassembled WGS sequence"/>
</dbReference>
<dbReference type="EMBL" id="AAASTI010000002">
    <property type="protein sequence ID" value="EAE5603553.1"/>
    <property type="molecule type" value="Genomic_DNA"/>
</dbReference>
<evidence type="ECO:0000313" key="2">
    <source>
        <dbReference type="EMBL" id="EAC3881457.1"/>
    </source>
</evidence>
<dbReference type="EMBL" id="AAARLF010000002">
    <property type="protein sequence ID" value="EAE2897329.1"/>
    <property type="molecule type" value="Genomic_DNA"/>
</dbReference>
<feature type="transmembrane region" description="Helical" evidence="1">
    <location>
        <begin position="27"/>
        <end position="46"/>
    </location>
</feature>
<dbReference type="EMBL" id="AACKFB010000006">
    <property type="protein sequence ID" value="EAK9427705.1"/>
    <property type="molecule type" value="Genomic_DNA"/>
</dbReference>
<dbReference type="Proteomes" id="UP000484022">
    <property type="component" value="Unassembled WGS sequence"/>
</dbReference>
<evidence type="ECO:0000313" key="16">
    <source>
        <dbReference type="Proteomes" id="UP000356407"/>
    </source>
</evidence>
<evidence type="ECO:0000313" key="5">
    <source>
        <dbReference type="EMBL" id="EAE1630525.1"/>
    </source>
</evidence>
<evidence type="ECO:0000313" key="8">
    <source>
        <dbReference type="EMBL" id="EAG6761942.1"/>
    </source>
</evidence>
<evidence type="ECO:0000313" key="15">
    <source>
        <dbReference type="Proteomes" id="UP000352246"/>
    </source>
</evidence>
<dbReference type="Proteomes" id="UP000356407">
    <property type="component" value="Unassembled WGS sequence"/>
</dbReference>
<evidence type="ECO:0000313" key="7">
    <source>
        <dbReference type="EMBL" id="EAE5603553.1"/>
    </source>
</evidence>
<dbReference type="Proteomes" id="UP000535556">
    <property type="component" value="Unassembled WGS sequence"/>
</dbReference>
<dbReference type="Proteomes" id="UP000401273">
    <property type="component" value="Unassembled WGS sequence"/>
</dbReference>
<dbReference type="EMBL" id="DAAKPP010000002">
    <property type="protein sequence ID" value="HAC3054811.1"/>
    <property type="molecule type" value="Genomic_DNA"/>
</dbReference>
<protein>
    <submittedName>
        <fullName evidence="6">Uncharacterized protein</fullName>
    </submittedName>
</protein>
<dbReference type="EMBL" id="AAAQJJ010000005">
    <property type="protein sequence ID" value="EAE0769457.1"/>
    <property type="molecule type" value="Genomic_DNA"/>
</dbReference>
<keyword evidence="1" id="KW-0472">Membrane</keyword>
<dbReference type="EMBL" id="AABDDO010000001">
    <property type="protein sequence ID" value="EAG6761942.1"/>
    <property type="molecule type" value="Genomic_DNA"/>
</dbReference>
<evidence type="ECO:0000313" key="9">
    <source>
        <dbReference type="EMBL" id="EAK9427705.1"/>
    </source>
</evidence>
<evidence type="ECO:0000313" key="12">
    <source>
        <dbReference type="EMBL" id="HAC3054811.1"/>
    </source>
</evidence>
<evidence type="ECO:0000256" key="1">
    <source>
        <dbReference type="SAM" id="Phobius"/>
    </source>
</evidence>
<evidence type="ECO:0000313" key="17">
    <source>
        <dbReference type="Proteomes" id="UP000368805"/>
    </source>
</evidence>
<evidence type="ECO:0000313" key="10">
    <source>
        <dbReference type="EMBL" id="ECH7211349.1"/>
    </source>
</evidence>
<evidence type="ECO:0000313" key="6">
    <source>
        <dbReference type="EMBL" id="EAE2897329.1"/>
    </source>
</evidence>
<evidence type="ECO:0000313" key="20">
    <source>
        <dbReference type="Proteomes" id="UP000401273"/>
    </source>
</evidence>
<reference evidence="12" key="2">
    <citation type="submission" date="2018-06" db="EMBL/GenBank/DDBJ databases">
        <authorList>
            <consortium name="NCBI Pathogen Detection Project"/>
        </authorList>
    </citation>
    <scope>NUCLEOTIDE SEQUENCE</scope>
    <source>
        <strain evidence="12">LiDS0115</strain>
    </source>
</reference>
<keyword evidence="1" id="KW-1133">Transmembrane helix</keyword>
<evidence type="ECO:0000313" key="11">
    <source>
        <dbReference type="EMBL" id="EDH0839826.1"/>
    </source>
</evidence>
<dbReference type="EMBL" id="AAAQVA010000001">
    <property type="protein sequence ID" value="EAE1630525.1"/>
    <property type="molecule type" value="Genomic_DNA"/>
</dbReference>
<dbReference type="Proteomes" id="UP000368805">
    <property type="component" value="Unassembled WGS sequence"/>
</dbReference>
<dbReference type="EMBL" id="AAAICE010000003">
    <property type="protein sequence ID" value="EAC3881457.1"/>
    <property type="molecule type" value="Genomic_DNA"/>
</dbReference>
<gene>
    <name evidence="8" type="ORF">AF817_01740</name>
    <name evidence="3" type="ORF">AP104_01600</name>
    <name evidence="5" type="ORF">ARR48_01810</name>
    <name evidence="2" type="ORF">B4X68_05435</name>
    <name evidence="4" type="ORF">DG57_06390</name>
    <name evidence="6" type="ORF">E1W43_05130</name>
    <name evidence="7" type="ORF">E1X78_05485</name>
    <name evidence="9" type="ORF">FC284_05040</name>
    <name evidence="10" type="ORF">FPL45_08355</name>
    <name evidence="11" type="ORF">GCV64_01830</name>
    <name evidence="12" type="ORF">GZK27_04775</name>
</gene>
<dbReference type="EMBL" id="AAISWI010000007">
    <property type="protein sequence ID" value="ECH7211349.1"/>
    <property type="molecule type" value="Genomic_DNA"/>
</dbReference>